<dbReference type="OrthoDB" id="4497239at2"/>
<keyword evidence="3" id="KW-1185">Reference proteome</keyword>
<dbReference type="PANTHER" id="PTHR12001">
    <property type="entry name" value="GERANYLGERANYL PYROPHOSPHATE SYNTHASE"/>
    <property type="match status" value="1"/>
</dbReference>
<organism evidence="2 3">
    <name type="scientific">Lentzea tibetensis</name>
    <dbReference type="NCBI Taxonomy" id="2591470"/>
    <lineage>
        <taxon>Bacteria</taxon>
        <taxon>Bacillati</taxon>
        <taxon>Actinomycetota</taxon>
        <taxon>Actinomycetes</taxon>
        <taxon>Pseudonocardiales</taxon>
        <taxon>Pseudonocardiaceae</taxon>
        <taxon>Lentzea</taxon>
    </lineage>
</organism>
<name>A0A563EJK8_9PSEU</name>
<dbReference type="GO" id="GO:0008299">
    <property type="term" value="P:isoprenoid biosynthetic process"/>
    <property type="evidence" value="ECO:0007669"/>
    <property type="project" value="InterPro"/>
</dbReference>
<keyword evidence="1" id="KW-0808">Transferase</keyword>
<dbReference type="InterPro" id="IPR008949">
    <property type="entry name" value="Isoprenoid_synthase_dom_sf"/>
</dbReference>
<evidence type="ECO:0000313" key="2">
    <source>
        <dbReference type="EMBL" id="TWP47058.1"/>
    </source>
</evidence>
<dbReference type="InterPro" id="IPR000092">
    <property type="entry name" value="Polyprenyl_synt"/>
</dbReference>
<dbReference type="PANTHER" id="PTHR12001:SF86">
    <property type="entry name" value="GERANYLGERANYL DIPHOSPHATE SYNTHASE"/>
    <property type="match status" value="1"/>
</dbReference>
<dbReference type="GO" id="GO:0004659">
    <property type="term" value="F:prenyltransferase activity"/>
    <property type="evidence" value="ECO:0007669"/>
    <property type="project" value="InterPro"/>
</dbReference>
<gene>
    <name evidence="2" type="ORF">FKR81_33805</name>
</gene>
<dbReference type="Pfam" id="PF00348">
    <property type="entry name" value="polyprenyl_synt"/>
    <property type="match status" value="1"/>
</dbReference>
<evidence type="ECO:0000313" key="3">
    <source>
        <dbReference type="Proteomes" id="UP000316639"/>
    </source>
</evidence>
<protein>
    <submittedName>
        <fullName evidence="2">Polyprenyl synthetase family protein</fullName>
    </submittedName>
</protein>
<proteinExistence type="inferred from homology"/>
<dbReference type="Gene3D" id="1.10.600.10">
    <property type="entry name" value="Farnesyl Diphosphate Synthase"/>
    <property type="match status" value="1"/>
</dbReference>
<sequence>MATDVLNAPRSAHDVLEWSRQTVTPRLQSAVATLPTTTRRIAGYQFGWSDARERTSALRSALTMLSASAVGGTPEQALAAAAAVELAHQHCQLHDDVTDGVRTRRDRATAWTVFGAEPALEAADALLAQAFTVLAGSGHPSAVLGVRMLNTAMLAVVDGQIEDLALDAPRPPDLATSVRNAASTAGALMGCACAMGAVFGGGSQAQIEHLRVFGAHVGLVFQHVEDLIGIWGSPLHADLHRRRMSLPVVAAMTSGTAEGRELAELYSGDEPLSDAEAHRAAELVDLAGGRTWSLREVDSLLVQALRRLRSAQPGATAADELFALAQQAARHDH</sequence>
<comment type="similarity">
    <text evidence="1">Belongs to the FPP/GGPP synthase family.</text>
</comment>
<dbReference type="AlphaFoldDB" id="A0A563EJK8"/>
<comment type="caution">
    <text evidence="2">The sequence shown here is derived from an EMBL/GenBank/DDBJ whole genome shotgun (WGS) entry which is preliminary data.</text>
</comment>
<dbReference type="SUPFAM" id="SSF48576">
    <property type="entry name" value="Terpenoid synthases"/>
    <property type="match status" value="1"/>
</dbReference>
<evidence type="ECO:0000256" key="1">
    <source>
        <dbReference type="RuleBase" id="RU004466"/>
    </source>
</evidence>
<reference evidence="2 3" key="1">
    <citation type="submission" date="2019-07" db="EMBL/GenBank/DDBJ databases">
        <title>Lentzea xizangensis sp. nov., isolated from Qinghai-Tibetan Plateau Soils.</title>
        <authorList>
            <person name="Huang J."/>
        </authorList>
    </citation>
    <scope>NUCLEOTIDE SEQUENCE [LARGE SCALE GENOMIC DNA]</scope>
    <source>
        <strain evidence="2 3">FXJ1.1311</strain>
    </source>
</reference>
<dbReference type="Proteomes" id="UP000316639">
    <property type="component" value="Unassembled WGS sequence"/>
</dbReference>
<accession>A0A563EJK8</accession>
<dbReference type="EMBL" id="VOBR01000028">
    <property type="protein sequence ID" value="TWP47058.1"/>
    <property type="molecule type" value="Genomic_DNA"/>
</dbReference>